<accession>A0ABP3QZ81</accession>
<organism evidence="4 5">
    <name type="scientific">Actinomadura livida</name>
    <dbReference type="NCBI Taxonomy" id="79909"/>
    <lineage>
        <taxon>Bacteria</taxon>
        <taxon>Bacillati</taxon>
        <taxon>Actinomycetota</taxon>
        <taxon>Actinomycetes</taxon>
        <taxon>Streptosporangiales</taxon>
        <taxon>Thermomonosporaceae</taxon>
        <taxon>Actinomadura</taxon>
    </lineage>
</organism>
<feature type="compositionally biased region" description="Basic and acidic residues" evidence="1">
    <location>
        <begin position="120"/>
        <end position="132"/>
    </location>
</feature>
<dbReference type="PANTHER" id="PTHR38463:SF1">
    <property type="entry name" value="STRESS RESPONSE PROTEIN YSNF"/>
    <property type="match status" value="1"/>
</dbReference>
<feature type="region of interest" description="Disordered" evidence="1">
    <location>
        <begin position="166"/>
        <end position="256"/>
    </location>
</feature>
<dbReference type="InterPro" id="IPR014747">
    <property type="entry name" value="Bac_photo_RC_H_C"/>
</dbReference>
<name>A0ABP3QZ81_9ACTN</name>
<comment type="caution">
    <text evidence="4">The sequence shown here is derived from an EMBL/GenBank/DDBJ whole genome shotgun (WGS) entry which is preliminary data.</text>
</comment>
<feature type="region of interest" description="Disordered" evidence="1">
    <location>
        <begin position="106"/>
        <end position="132"/>
    </location>
</feature>
<dbReference type="SUPFAM" id="SSF50346">
    <property type="entry name" value="PRC-barrel domain"/>
    <property type="match status" value="1"/>
</dbReference>
<dbReference type="Pfam" id="PF05239">
    <property type="entry name" value="PRC"/>
    <property type="match status" value="1"/>
</dbReference>
<feature type="domain" description="DUF2382" evidence="3">
    <location>
        <begin position="131"/>
        <end position="242"/>
    </location>
</feature>
<feature type="compositionally biased region" description="Basic and acidic residues" evidence="1">
    <location>
        <begin position="168"/>
        <end position="187"/>
    </location>
</feature>
<dbReference type="InterPro" id="IPR052967">
    <property type="entry name" value="Stress_Response_Assoc"/>
</dbReference>
<evidence type="ECO:0000313" key="4">
    <source>
        <dbReference type="EMBL" id="GAA0599896.1"/>
    </source>
</evidence>
<dbReference type="EMBL" id="BAAAHD010000094">
    <property type="protein sequence ID" value="GAA0599896.1"/>
    <property type="molecule type" value="Genomic_DNA"/>
</dbReference>
<dbReference type="InterPro" id="IPR019060">
    <property type="entry name" value="DUF2382"/>
</dbReference>
<evidence type="ECO:0000259" key="2">
    <source>
        <dbReference type="Pfam" id="PF05239"/>
    </source>
</evidence>
<dbReference type="Pfam" id="PF09557">
    <property type="entry name" value="DUF2382"/>
    <property type="match status" value="1"/>
</dbReference>
<protein>
    <submittedName>
        <fullName evidence="4">PRC and DUF2382 domain-containing protein</fullName>
    </submittedName>
</protein>
<dbReference type="InterPro" id="IPR027275">
    <property type="entry name" value="PRC-brl_dom"/>
</dbReference>
<dbReference type="InterPro" id="IPR011033">
    <property type="entry name" value="PRC_barrel-like_sf"/>
</dbReference>
<dbReference type="PANTHER" id="PTHR38463">
    <property type="entry name" value="STRESS RESPONSE PROTEIN YSNF"/>
    <property type="match status" value="1"/>
</dbReference>
<feature type="domain" description="PRC-barrel" evidence="2">
    <location>
        <begin position="10"/>
        <end position="70"/>
    </location>
</feature>
<gene>
    <name evidence="4" type="ORF">GCM10009546_72450</name>
</gene>
<dbReference type="Proteomes" id="UP001501427">
    <property type="component" value="Unassembled WGS sequence"/>
</dbReference>
<proteinExistence type="predicted"/>
<feature type="compositionally biased region" description="Basic and acidic residues" evidence="1">
    <location>
        <begin position="195"/>
        <end position="226"/>
    </location>
</feature>
<dbReference type="Gene3D" id="3.90.50.10">
    <property type="entry name" value="Photosynthetic Reaction Center, subunit H, domain 2"/>
    <property type="match status" value="1"/>
</dbReference>
<keyword evidence="5" id="KW-1185">Reference proteome</keyword>
<evidence type="ECO:0000259" key="3">
    <source>
        <dbReference type="Pfam" id="PF09557"/>
    </source>
</evidence>
<evidence type="ECO:0000256" key="1">
    <source>
        <dbReference type="SAM" id="MobiDB-lite"/>
    </source>
</evidence>
<evidence type="ECO:0000313" key="5">
    <source>
        <dbReference type="Proteomes" id="UP001501427"/>
    </source>
</evidence>
<sequence>MQMLTEDQIPQVLDHPLYDEGGSKVGDVKHVFLDDETGRPEWLGIQTGLLGNKETFVPTSGAEWVSDHVEAEYGKDFIKQAPHVDVEAGHISADEEEQLYRYYGIEPGGGPAPAQPGEAAPERGHEPDDAMTRSEERLHVHKETRESGRARLRKYVVTEEQQMTVPVSHEEVRVEREPITDENRDAAMRGSEITEAEHEVTLHEERPVVSKETTPVERVRASKETVTEEETVGGEIRKERIEMEEEDARRRGRRER</sequence>
<reference evidence="5" key="1">
    <citation type="journal article" date="2019" name="Int. J. Syst. Evol. Microbiol.">
        <title>The Global Catalogue of Microorganisms (GCM) 10K type strain sequencing project: providing services to taxonomists for standard genome sequencing and annotation.</title>
        <authorList>
            <consortium name="The Broad Institute Genomics Platform"/>
            <consortium name="The Broad Institute Genome Sequencing Center for Infectious Disease"/>
            <person name="Wu L."/>
            <person name="Ma J."/>
        </authorList>
    </citation>
    <scope>NUCLEOTIDE SEQUENCE [LARGE SCALE GENOMIC DNA]</scope>
    <source>
        <strain evidence="5">JCM 10667</strain>
    </source>
</reference>